<dbReference type="AlphaFoldDB" id="A0A1I5BE32"/>
<dbReference type="EMBL" id="FOUY01000020">
    <property type="protein sequence ID" value="SFN72761.1"/>
    <property type="molecule type" value="Genomic_DNA"/>
</dbReference>
<evidence type="ECO:0000313" key="1">
    <source>
        <dbReference type="EMBL" id="SFN72761.1"/>
    </source>
</evidence>
<gene>
    <name evidence="1" type="ORF">SAMN05216207_102041</name>
</gene>
<keyword evidence="2" id="KW-1185">Reference proteome</keyword>
<protein>
    <submittedName>
        <fullName evidence="1">Uncharacterized protein</fullName>
    </submittedName>
</protein>
<name>A0A1I5BE32_PSUAM</name>
<organism evidence="1 2">
    <name type="scientific">Pseudonocardia ammonioxydans</name>
    <dbReference type="NCBI Taxonomy" id="260086"/>
    <lineage>
        <taxon>Bacteria</taxon>
        <taxon>Bacillati</taxon>
        <taxon>Actinomycetota</taxon>
        <taxon>Actinomycetes</taxon>
        <taxon>Pseudonocardiales</taxon>
        <taxon>Pseudonocardiaceae</taxon>
        <taxon>Pseudonocardia</taxon>
    </lineage>
</organism>
<dbReference type="STRING" id="260086.SAMN05216207_102041"/>
<accession>A0A1I5BE32</accession>
<proteinExistence type="predicted"/>
<sequence>MWFGEVGDAVGGYAASDLGVGSVEVVPVEPIPDCDLPFGLGLIAPAQQVVMGDLTVLRGATQVRPSSTTHRAGRYGSTTPRTFCPAAWSAKPS</sequence>
<dbReference type="Proteomes" id="UP000199614">
    <property type="component" value="Unassembled WGS sequence"/>
</dbReference>
<reference evidence="1 2" key="1">
    <citation type="submission" date="2016-10" db="EMBL/GenBank/DDBJ databases">
        <authorList>
            <person name="de Groot N.N."/>
        </authorList>
    </citation>
    <scope>NUCLEOTIDE SEQUENCE [LARGE SCALE GENOMIC DNA]</scope>
    <source>
        <strain evidence="1 2">CGMCC 4.1877</strain>
    </source>
</reference>
<evidence type="ECO:0000313" key="2">
    <source>
        <dbReference type="Proteomes" id="UP000199614"/>
    </source>
</evidence>